<protein>
    <submittedName>
        <fullName evidence="5">Glycerol-3-phosphate dehydrogenase, anaerobic,B subunit</fullName>
        <ecNumber evidence="5">1.1.5.3</ecNumber>
    </submittedName>
</protein>
<comment type="caution">
    <text evidence="5">The sequence shown here is derived from an EMBL/GenBank/DDBJ whole genome shotgun (WGS) entry which is preliminary data.</text>
</comment>
<organism evidence="5 6">
    <name type="scientific">Desulforamulus hydrothermalis Lam5 = DSM 18033</name>
    <dbReference type="NCBI Taxonomy" id="1121428"/>
    <lineage>
        <taxon>Bacteria</taxon>
        <taxon>Bacillati</taxon>
        <taxon>Bacillota</taxon>
        <taxon>Clostridia</taxon>
        <taxon>Eubacteriales</taxon>
        <taxon>Peptococcaceae</taxon>
        <taxon>Desulforamulus</taxon>
    </lineage>
</organism>
<evidence type="ECO:0000256" key="3">
    <source>
        <dbReference type="ARBA" id="ARBA00023002"/>
    </source>
</evidence>
<dbReference type="RefSeq" id="WP_008412173.1">
    <property type="nucleotide sequence ID" value="NZ_CAOS01000011.1"/>
</dbReference>
<accession>K8DZS5</accession>
<dbReference type="InterPro" id="IPR009158">
    <property type="entry name" value="G3P_DH_GlpB_su"/>
</dbReference>
<dbReference type="AlphaFoldDB" id="K8DZS5"/>
<dbReference type="GO" id="GO:0009331">
    <property type="term" value="C:glycerol-3-phosphate dehydrogenase (FAD) complex"/>
    <property type="evidence" value="ECO:0007669"/>
    <property type="project" value="InterPro"/>
</dbReference>
<evidence type="ECO:0000313" key="6">
    <source>
        <dbReference type="Proteomes" id="UP000009315"/>
    </source>
</evidence>
<dbReference type="EC" id="1.1.5.3" evidence="5"/>
<evidence type="ECO:0000259" key="4">
    <source>
        <dbReference type="Pfam" id="PF00890"/>
    </source>
</evidence>
<dbReference type="InterPro" id="IPR003953">
    <property type="entry name" value="FAD-dep_OxRdtase_2_FAD-bd"/>
</dbReference>
<evidence type="ECO:0000256" key="2">
    <source>
        <dbReference type="ARBA" id="ARBA00022643"/>
    </source>
</evidence>
<keyword evidence="1" id="KW-0285">Flavoprotein</keyword>
<name>K8DZS5_9FIRM</name>
<feature type="domain" description="FAD-dependent oxidoreductase 2 FAD-binding" evidence="4">
    <location>
        <begin position="6"/>
        <end position="404"/>
    </location>
</feature>
<keyword evidence="6" id="KW-1185">Reference proteome</keyword>
<keyword evidence="3 5" id="KW-0560">Oxidoreductase</keyword>
<dbReference type="SUPFAM" id="SSF51905">
    <property type="entry name" value="FAD/NAD(P)-binding domain"/>
    <property type="match status" value="1"/>
</dbReference>
<dbReference type="EMBL" id="CAOS01000011">
    <property type="protein sequence ID" value="CCO08647.1"/>
    <property type="molecule type" value="Genomic_DNA"/>
</dbReference>
<dbReference type="Pfam" id="PF00890">
    <property type="entry name" value="FAD_binding_2"/>
    <property type="match status" value="1"/>
</dbReference>
<evidence type="ECO:0000313" key="5">
    <source>
        <dbReference type="EMBL" id="CCO08647.1"/>
    </source>
</evidence>
<dbReference type="InterPro" id="IPR036188">
    <property type="entry name" value="FAD/NAD-bd_sf"/>
</dbReference>
<dbReference type="Proteomes" id="UP000009315">
    <property type="component" value="Unassembled WGS sequence"/>
</dbReference>
<sequence length="420" mass="44657">MNKYADVLVIGAGLSGLMAAAKAVEDGKKVTLAAKGMGALGLSSGCIDLWGYSLDDPYRVSQDPWQDIARLCAVRPQHPYARLQDVLKESLLFFQQLCQKNGNQYLAPPAGNRLLPTALGTWRPTYLAPAGMAADNLQQADHILVVGFEELKDFYPHVLAANISKSGLLKTNCRVNTAMVSAGGGELSPGTLAHRLEDPARLADVAAQIKPGLQPEAVLLLPPVCGERWDTRVLQRLSQLLGHRAYEVTNIPPALPGQRLQQMLLHHLKQRGVEVLLGCTVSGARLTGKRCSEVLAGGAGKTINIAAKTVVLATGSFLGGGLWAEPGQAWESIFRLPVAGRSGKWSARDFLSLEGHLFNQMGINVNDNLQPVDDAGRVILENVLVTGANLAGSNHSVEKCGNGVAVASGYKAGKLAGEVF</sequence>
<dbReference type="STRING" id="1121428.DESHY_40197"/>
<dbReference type="GO" id="GO:0004368">
    <property type="term" value="F:glycerol-3-phosphate dehydrogenase (quinone) activity"/>
    <property type="evidence" value="ECO:0007669"/>
    <property type="project" value="UniProtKB-EC"/>
</dbReference>
<gene>
    <name evidence="5" type="ORF">DESHY_40197</name>
</gene>
<proteinExistence type="predicted"/>
<dbReference type="OrthoDB" id="140595at2"/>
<keyword evidence="2" id="KW-0288">FMN</keyword>
<dbReference type="eggNOG" id="COG3075">
    <property type="taxonomic scope" value="Bacteria"/>
</dbReference>
<evidence type="ECO:0000256" key="1">
    <source>
        <dbReference type="ARBA" id="ARBA00022630"/>
    </source>
</evidence>
<reference evidence="5 6" key="1">
    <citation type="journal article" date="2013" name="Genome Announc.">
        <title>Genome Sequence of the Sulfate-Reducing Bacterium Desulfotomaculum hydrothermale Lam5(T).</title>
        <authorList>
            <person name="Amin O."/>
            <person name="Fardeau M.L."/>
            <person name="Valette O."/>
            <person name="Hirschler-Rea A."/>
            <person name="Barbe V."/>
            <person name="Medigue C."/>
            <person name="Vacherie B."/>
            <person name="Ollivier B."/>
            <person name="Bertin P.N."/>
            <person name="Dolla A."/>
        </authorList>
    </citation>
    <scope>NUCLEOTIDE SEQUENCE [LARGE SCALE GENOMIC DNA]</scope>
    <source>
        <strain evidence="6">Lam5 / DSM 18033</strain>
    </source>
</reference>
<dbReference type="NCBIfam" id="TIGR03378">
    <property type="entry name" value="glycerol3P_GlpB"/>
    <property type="match status" value="1"/>
</dbReference>
<dbReference type="Gene3D" id="3.50.50.60">
    <property type="entry name" value="FAD/NAD(P)-binding domain"/>
    <property type="match status" value="2"/>
</dbReference>
<dbReference type="PIRSF" id="PIRSF000141">
    <property type="entry name" value="Anaerobic_G3P_dh"/>
    <property type="match status" value="1"/>
</dbReference>